<organism evidence="1 2">
    <name type="scientific">Massilia violaceinigra</name>
    <dbReference type="NCBI Taxonomy" id="2045208"/>
    <lineage>
        <taxon>Bacteria</taxon>
        <taxon>Pseudomonadati</taxon>
        <taxon>Pseudomonadota</taxon>
        <taxon>Betaproteobacteria</taxon>
        <taxon>Burkholderiales</taxon>
        <taxon>Oxalobacteraceae</taxon>
        <taxon>Telluria group</taxon>
        <taxon>Massilia</taxon>
    </lineage>
</organism>
<dbReference type="KEGG" id="mass:CR152_28305"/>
<accession>A0A2D2DSL9</accession>
<dbReference type="RefSeq" id="WP_099880618.1">
    <property type="nucleotide sequence ID" value="NZ_CP024608.1"/>
</dbReference>
<evidence type="ECO:0000313" key="2">
    <source>
        <dbReference type="Proteomes" id="UP000229897"/>
    </source>
</evidence>
<name>A0A2D2DSL9_9BURK</name>
<reference evidence="1" key="1">
    <citation type="submission" date="2017-10" db="EMBL/GenBank/DDBJ databases">
        <title>Massilia psychrophilum sp. nov., a novel purple-pigmented bacterium isolated from Tianshan glacier, Xinjiang Municipality, China.</title>
        <authorList>
            <person name="Wang H."/>
        </authorList>
    </citation>
    <scope>NUCLEOTIDE SEQUENCE [LARGE SCALE GENOMIC DNA]</scope>
    <source>
        <strain evidence="1">B2</strain>
    </source>
</reference>
<gene>
    <name evidence="1" type="ORF">CR152_28305</name>
</gene>
<dbReference type="InterPro" id="IPR034660">
    <property type="entry name" value="DinB/YfiT-like"/>
</dbReference>
<dbReference type="PANTHER" id="PTHR36922">
    <property type="entry name" value="BLL2446 PROTEIN"/>
    <property type="match status" value="1"/>
</dbReference>
<proteinExistence type="predicted"/>
<dbReference type="InterPro" id="IPR018531">
    <property type="entry name" value="DUF1993"/>
</dbReference>
<evidence type="ECO:0000313" key="1">
    <source>
        <dbReference type="EMBL" id="ATQ77974.1"/>
    </source>
</evidence>
<dbReference type="EMBL" id="CP024608">
    <property type="protein sequence ID" value="ATQ77974.1"/>
    <property type="molecule type" value="Genomic_DNA"/>
</dbReference>
<dbReference type="PANTHER" id="PTHR36922:SF1">
    <property type="entry name" value="DUF1993 DOMAIN-CONTAINING PROTEIN"/>
    <property type="match status" value="1"/>
</dbReference>
<dbReference type="SUPFAM" id="SSF109854">
    <property type="entry name" value="DinB/YfiT-like putative metalloenzymes"/>
    <property type="match status" value="1"/>
</dbReference>
<dbReference type="Proteomes" id="UP000229897">
    <property type="component" value="Chromosome"/>
</dbReference>
<protein>
    <recommendedName>
        <fullName evidence="3">DUF1993 domain-containing protein</fullName>
    </recommendedName>
</protein>
<sequence length="168" mass="18600">MTFSMYDASVPVFKQILTSLSAVIDKAEAHATEKKIEPAALLQARLYPDMFPLLRQVQVAADFAKGCCARLAGVDVPRYEDTEQTFADLKERIAKTLEFINGLPQDGIEASAQRDISTSSGANAKHFKGQVYLVHYALPHFYFHATTAYAILRHNGVEVGKKDFIGSF</sequence>
<dbReference type="AlphaFoldDB" id="A0A2D2DSL9"/>
<dbReference type="Pfam" id="PF09351">
    <property type="entry name" value="DUF1993"/>
    <property type="match status" value="1"/>
</dbReference>
<evidence type="ECO:0008006" key="3">
    <source>
        <dbReference type="Google" id="ProtNLM"/>
    </source>
</evidence>
<dbReference type="OrthoDB" id="338237at2"/>
<keyword evidence="2" id="KW-1185">Reference proteome</keyword>
<dbReference type="Gene3D" id="1.20.120.450">
    <property type="entry name" value="dinb family like domain"/>
    <property type="match status" value="1"/>
</dbReference>